<dbReference type="RefSeq" id="WP_343858090.1">
    <property type="nucleotide sequence ID" value="NZ_BAAACX010000006.1"/>
</dbReference>
<dbReference type="Proteomes" id="UP001500340">
    <property type="component" value="Unassembled WGS sequence"/>
</dbReference>
<dbReference type="PANTHER" id="PTHR35788:SF1">
    <property type="entry name" value="EXPORTED PROTEIN"/>
    <property type="match status" value="1"/>
</dbReference>
<protein>
    <submittedName>
        <fullName evidence="1">VanW family protein</fullName>
    </submittedName>
</protein>
<name>A0ABP3HTT1_9BACL</name>
<proteinExistence type="predicted"/>
<reference evidence="2" key="1">
    <citation type="journal article" date="2019" name="Int. J. Syst. Evol. Microbiol.">
        <title>The Global Catalogue of Microorganisms (GCM) 10K type strain sequencing project: providing services to taxonomists for standard genome sequencing and annotation.</title>
        <authorList>
            <consortium name="The Broad Institute Genomics Platform"/>
            <consortium name="The Broad Institute Genome Sequencing Center for Infectious Disease"/>
            <person name="Wu L."/>
            <person name="Ma J."/>
        </authorList>
    </citation>
    <scope>NUCLEOTIDE SEQUENCE [LARGE SCALE GENOMIC DNA]</scope>
    <source>
        <strain evidence="2">JCM 12774</strain>
    </source>
</reference>
<evidence type="ECO:0000313" key="1">
    <source>
        <dbReference type="EMBL" id="GAA0380323.1"/>
    </source>
</evidence>
<sequence>MKWTSVSYLLLLLLQSPEAVQQQDELTVTHEGKPISSLTREAHRLPVFPLLDMSRYERWMDELDRITYKEATNARINSSGKIDPEQNGYKLNRKEFLKAYYEYMYSSGSTTIEVPTYPVYPRVDTELLASLRSKQIGYYVTYYNSGNADRSHNIALAAKAIDGTVVFPGETFSFNQVVGIRTTDKGYKRAGVIVRGEMSEGVGGGICQVSSTLFNAVDRAGLKVVQRYSHSRHVSYVPPGRDATVSWGGPDFVFDNEYNQPVLIRAFAGGGNMVVNIFSSDVIEYSPRKIPSMSNRLPEEIKDIRMEPVSGR</sequence>
<dbReference type="Pfam" id="PF04294">
    <property type="entry name" value="VanW"/>
    <property type="match status" value="1"/>
</dbReference>
<dbReference type="PANTHER" id="PTHR35788">
    <property type="entry name" value="EXPORTED PROTEIN-RELATED"/>
    <property type="match status" value="1"/>
</dbReference>
<evidence type="ECO:0000313" key="2">
    <source>
        <dbReference type="Proteomes" id="UP001500340"/>
    </source>
</evidence>
<dbReference type="InterPro" id="IPR007391">
    <property type="entry name" value="Vancomycin_resist_VanW"/>
</dbReference>
<comment type="caution">
    <text evidence="1">The sequence shown here is derived from an EMBL/GenBank/DDBJ whole genome shotgun (WGS) entry which is preliminary data.</text>
</comment>
<accession>A0ABP3HTT1</accession>
<dbReference type="EMBL" id="BAAACX010000006">
    <property type="protein sequence ID" value="GAA0380323.1"/>
    <property type="molecule type" value="Genomic_DNA"/>
</dbReference>
<dbReference type="InterPro" id="IPR052913">
    <property type="entry name" value="Glycopeptide_resist_protein"/>
</dbReference>
<organism evidence="1 2">
    <name type="scientific">Paenibacillus motobuensis</name>
    <dbReference type="NCBI Taxonomy" id="295324"/>
    <lineage>
        <taxon>Bacteria</taxon>
        <taxon>Bacillati</taxon>
        <taxon>Bacillota</taxon>
        <taxon>Bacilli</taxon>
        <taxon>Bacillales</taxon>
        <taxon>Paenibacillaceae</taxon>
        <taxon>Paenibacillus</taxon>
    </lineage>
</organism>
<gene>
    <name evidence="1" type="ORF">GCM10008933_09360</name>
</gene>
<keyword evidence="2" id="KW-1185">Reference proteome</keyword>